<evidence type="ECO:0000313" key="2">
    <source>
        <dbReference type="Proteomes" id="UP000503349"/>
    </source>
</evidence>
<keyword evidence="2" id="KW-1185">Reference proteome</keyword>
<dbReference type="Proteomes" id="UP000503349">
    <property type="component" value="Chromosome 18"/>
</dbReference>
<protein>
    <submittedName>
        <fullName evidence="1">Uncharacterized protein</fullName>
    </submittedName>
</protein>
<dbReference type="EMBL" id="CM015729">
    <property type="protein sequence ID" value="KAF3702775.1"/>
    <property type="molecule type" value="Genomic_DNA"/>
</dbReference>
<dbReference type="AlphaFoldDB" id="A0A6G1QJQ0"/>
<reference evidence="2" key="2">
    <citation type="submission" date="2019-02" db="EMBL/GenBank/DDBJ databases">
        <title>Opniocepnalus argus Var Kimnra genome.</title>
        <authorList>
            <person name="Zhou C."/>
            <person name="Xiao S."/>
        </authorList>
    </citation>
    <scope>NUCLEOTIDE SEQUENCE [LARGE SCALE GENOMIC DNA]</scope>
</reference>
<name>A0A6G1QJQ0_CHAAH</name>
<sequence length="52" mass="6227">MDIHVVAQWPLGQRRRGKREETVRGKEKQELCKNNLTTRLRHTIKACHFLDE</sequence>
<organism evidence="1 2">
    <name type="scientific">Channa argus</name>
    <name type="common">Northern snakehead</name>
    <name type="synonym">Ophicephalus argus</name>
    <dbReference type="NCBI Taxonomy" id="215402"/>
    <lineage>
        <taxon>Eukaryota</taxon>
        <taxon>Metazoa</taxon>
        <taxon>Chordata</taxon>
        <taxon>Craniata</taxon>
        <taxon>Vertebrata</taxon>
        <taxon>Euteleostomi</taxon>
        <taxon>Actinopterygii</taxon>
        <taxon>Neopterygii</taxon>
        <taxon>Teleostei</taxon>
        <taxon>Neoteleostei</taxon>
        <taxon>Acanthomorphata</taxon>
        <taxon>Anabantaria</taxon>
        <taxon>Anabantiformes</taxon>
        <taxon>Channoidei</taxon>
        <taxon>Channidae</taxon>
        <taxon>Channa</taxon>
    </lineage>
</organism>
<accession>A0A6G1QJQ0</accession>
<evidence type="ECO:0000313" key="1">
    <source>
        <dbReference type="EMBL" id="KAF3702775.1"/>
    </source>
</evidence>
<reference evidence="1 2" key="1">
    <citation type="submission" date="2019-02" db="EMBL/GenBank/DDBJ databases">
        <title>Opniocepnalus argus genome.</title>
        <authorList>
            <person name="Zhou C."/>
            <person name="Xiao S."/>
        </authorList>
    </citation>
    <scope>NUCLEOTIDE SEQUENCE [LARGE SCALE GENOMIC DNA]</scope>
    <source>
        <strain evidence="1">OARG1902GOOAL</strain>
        <tissue evidence="1">Muscle</tissue>
    </source>
</reference>
<gene>
    <name evidence="1" type="ORF">EXN66_Car018463</name>
</gene>
<proteinExistence type="predicted"/>